<accession>A0A174ZLC5</accession>
<evidence type="ECO:0000256" key="2">
    <source>
        <dbReference type="ARBA" id="ARBA00022723"/>
    </source>
</evidence>
<keyword evidence="3 6" id="KW-0378">Hydrolase</keyword>
<dbReference type="InterPro" id="IPR036866">
    <property type="entry name" value="RibonucZ/Hydroxyglut_hydro"/>
</dbReference>
<gene>
    <name evidence="6" type="ORF">ERS852502_01172</name>
</gene>
<dbReference type="Pfam" id="PF00753">
    <property type="entry name" value="Lactamase_B"/>
    <property type="match status" value="1"/>
</dbReference>
<proteinExistence type="predicted"/>
<dbReference type="CDD" id="cd06262">
    <property type="entry name" value="metallo-hydrolase-like_MBL-fold"/>
    <property type="match status" value="1"/>
</dbReference>
<dbReference type="SMART" id="SM00849">
    <property type="entry name" value="Lactamase_B"/>
    <property type="match status" value="1"/>
</dbReference>
<sequence length="206" mass="22965">MKVESIVLGSIGTNCYIVTNEETKECFAVDMAECPQEYVNYIKNNGLEMKALFLTHGHFDHIMGIDDFLKAFPVPVYAGEDELPVIEDDRLNVSSMYGPKYAFHGAQTVRDGQVIECAGIEVDVLQTPGHTVGGCCYYLPKEHRLFSGDTLFCASIGRTDLPTGSSSQLVRSVQEKIMTLPDDTKIYPGHMEETSVQFEKEHNPFI</sequence>
<feature type="domain" description="Metallo-beta-lactamase" evidence="5">
    <location>
        <begin position="12"/>
        <end position="190"/>
    </location>
</feature>
<dbReference type="EMBL" id="CZBX01000005">
    <property type="protein sequence ID" value="CUQ85689.1"/>
    <property type="molecule type" value="Genomic_DNA"/>
</dbReference>
<dbReference type="InterPro" id="IPR051453">
    <property type="entry name" value="MBL_Glyoxalase_II"/>
</dbReference>
<evidence type="ECO:0000256" key="1">
    <source>
        <dbReference type="ARBA" id="ARBA00001947"/>
    </source>
</evidence>
<keyword evidence="4" id="KW-0862">Zinc</keyword>
<dbReference type="SUPFAM" id="SSF56281">
    <property type="entry name" value="Metallo-hydrolase/oxidoreductase"/>
    <property type="match status" value="1"/>
</dbReference>
<organism evidence="6 7">
    <name type="scientific">[Ruminococcus] torques</name>
    <dbReference type="NCBI Taxonomy" id="33039"/>
    <lineage>
        <taxon>Bacteria</taxon>
        <taxon>Bacillati</taxon>
        <taxon>Bacillota</taxon>
        <taxon>Clostridia</taxon>
        <taxon>Lachnospirales</taxon>
        <taxon>Lachnospiraceae</taxon>
        <taxon>Mediterraneibacter</taxon>
    </lineage>
</organism>
<evidence type="ECO:0000259" key="5">
    <source>
        <dbReference type="SMART" id="SM00849"/>
    </source>
</evidence>
<protein>
    <submittedName>
        <fullName evidence="6">Hydroxyacylglutathione hydrolase</fullName>
    </submittedName>
</protein>
<dbReference type="GO" id="GO:0046872">
    <property type="term" value="F:metal ion binding"/>
    <property type="evidence" value="ECO:0007669"/>
    <property type="project" value="UniProtKB-KW"/>
</dbReference>
<evidence type="ECO:0000256" key="3">
    <source>
        <dbReference type="ARBA" id="ARBA00022801"/>
    </source>
</evidence>
<dbReference type="PANTHER" id="PTHR46233">
    <property type="entry name" value="HYDROXYACYLGLUTATHIONE HYDROLASE GLOC"/>
    <property type="match status" value="1"/>
</dbReference>
<reference evidence="6 7" key="1">
    <citation type="submission" date="2015-09" db="EMBL/GenBank/DDBJ databases">
        <authorList>
            <consortium name="Pathogen Informatics"/>
        </authorList>
    </citation>
    <scope>NUCLEOTIDE SEQUENCE [LARGE SCALE GENOMIC DNA]</scope>
    <source>
        <strain evidence="6 7">2789STDY5834889</strain>
    </source>
</reference>
<dbReference type="Proteomes" id="UP000078383">
    <property type="component" value="Unassembled WGS sequence"/>
</dbReference>
<dbReference type="PANTHER" id="PTHR46233:SF3">
    <property type="entry name" value="HYDROXYACYLGLUTATHIONE HYDROLASE GLOC"/>
    <property type="match status" value="1"/>
</dbReference>
<name>A0A174ZLC5_9FIRM</name>
<dbReference type="AlphaFoldDB" id="A0A174ZLC5"/>
<dbReference type="GO" id="GO:0016787">
    <property type="term" value="F:hydrolase activity"/>
    <property type="evidence" value="ECO:0007669"/>
    <property type="project" value="UniProtKB-KW"/>
</dbReference>
<dbReference type="OrthoDB" id="9802248at2"/>
<evidence type="ECO:0000313" key="7">
    <source>
        <dbReference type="Proteomes" id="UP000078383"/>
    </source>
</evidence>
<comment type="cofactor">
    <cofactor evidence="1">
        <name>Zn(2+)</name>
        <dbReference type="ChEBI" id="CHEBI:29105"/>
    </cofactor>
</comment>
<evidence type="ECO:0000256" key="4">
    <source>
        <dbReference type="ARBA" id="ARBA00022833"/>
    </source>
</evidence>
<evidence type="ECO:0000313" key="6">
    <source>
        <dbReference type="EMBL" id="CUQ85689.1"/>
    </source>
</evidence>
<keyword evidence="2" id="KW-0479">Metal-binding</keyword>
<dbReference type="RefSeq" id="WP_055171833.1">
    <property type="nucleotide sequence ID" value="NZ_CZBX01000005.1"/>
</dbReference>
<dbReference type="Gene3D" id="3.60.15.10">
    <property type="entry name" value="Ribonuclease Z/Hydroxyacylglutathione hydrolase-like"/>
    <property type="match status" value="1"/>
</dbReference>
<dbReference type="InterPro" id="IPR001279">
    <property type="entry name" value="Metallo-B-lactamas"/>
</dbReference>